<sequence>MRDLSRLLRPRSVAVVGGGTWCANVIRECRRIGFAGDLWPVHPRRDSVAEVPAFASVEDLPGVPDAAFVGVNRNATVEVVRALSAAGAGGAVCFASGFSEAAAEIEGAAGLQDQLVDAAGAMPILGPNCYGLLNLLDGAALWPDHHGGTRTARGVAIVTQSSNIAINLTMQRRALPLAYMVTAGNQAQMDLAGIGAALLEDDRVTALGLHVEGIDDPAGLEALARAAHAAGKPIVALKVGRSDGAQAATLSHTASLAGSAAGADALFDRLGIARVDGLSELIETLKILHFTGPLPATRIASMSCSGGEASLVADTAQAHGLSFPKLCAAQKAALRAALGPSVALANPLDYNTYIWGDRDAMARTFAAMLTPGIAMGAVVLDFPRSDRCAATEWDVVIDAAAEARARTGKPLALLSSLTDTMEEATALSIAERGLVPLCGLDEGLAAIAAAARCGAPVTEAPVLPPRVPARPVTLTEAEGKDLLAGQGLRVPHARRVTGAEQAVAAAREIGFPVVLKGEGIAHKTEAGAVRLDLREADAVRAAACAMPTDASLVEEMVTGAVAELLVGVVLDPAHGYVLTLAAGGTLTELLRDRVSLLVPASREAVEAALAGLRIAPVLDGWRGAAPAAREPVLDAVMAVQSFVTANHGALAEIEINPLLCGPRHAVAADILIRMGETT</sequence>
<dbReference type="Pfam" id="PF13380">
    <property type="entry name" value="CoA_binding_2"/>
    <property type="match status" value="1"/>
</dbReference>
<accession>A0A0W7WJG7</accession>
<dbReference type="SMART" id="SM00881">
    <property type="entry name" value="CoA_binding"/>
    <property type="match status" value="1"/>
</dbReference>
<dbReference type="InterPro" id="IPR036291">
    <property type="entry name" value="NAD(P)-bd_dom_sf"/>
</dbReference>
<dbReference type="InterPro" id="IPR016102">
    <property type="entry name" value="Succinyl-CoA_synth-like"/>
</dbReference>
<dbReference type="STRING" id="1685382.AVJ23_09995"/>
<dbReference type="PANTHER" id="PTHR42793:SF4">
    <property type="entry name" value="BLL6376 PROTEIN"/>
    <property type="match status" value="1"/>
</dbReference>
<dbReference type="Gene3D" id="3.40.50.720">
    <property type="entry name" value="NAD(P)-binding Rossmann-like Domain"/>
    <property type="match status" value="1"/>
</dbReference>
<evidence type="ECO:0000259" key="3">
    <source>
        <dbReference type="PROSITE" id="PS50975"/>
    </source>
</evidence>
<dbReference type="Gene3D" id="3.30.1490.20">
    <property type="entry name" value="ATP-grasp fold, A domain"/>
    <property type="match status" value="1"/>
</dbReference>
<dbReference type="EMBL" id="LPXO01000005">
    <property type="protein sequence ID" value="KUF10764.1"/>
    <property type="molecule type" value="Genomic_DNA"/>
</dbReference>
<dbReference type="InterPro" id="IPR013815">
    <property type="entry name" value="ATP_grasp_subdomain_1"/>
</dbReference>
<feature type="domain" description="ATP-grasp" evidence="3">
    <location>
        <begin position="480"/>
        <end position="516"/>
    </location>
</feature>
<keyword evidence="5" id="KW-1185">Reference proteome</keyword>
<evidence type="ECO:0000256" key="2">
    <source>
        <dbReference type="PROSITE-ProRule" id="PRU00409"/>
    </source>
</evidence>
<evidence type="ECO:0000313" key="4">
    <source>
        <dbReference type="EMBL" id="KUF10764.1"/>
    </source>
</evidence>
<dbReference type="Gene3D" id="3.40.50.261">
    <property type="entry name" value="Succinyl-CoA synthetase domains"/>
    <property type="match status" value="2"/>
</dbReference>
<gene>
    <name evidence="4" type="ORF">AVJ23_09995</name>
</gene>
<dbReference type="Proteomes" id="UP000054396">
    <property type="component" value="Unassembled WGS sequence"/>
</dbReference>
<dbReference type="InterPro" id="IPR003781">
    <property type="entry name" value="CoA-bd"/>
</dbReference>
<dbReference type="GO" id="GO:0006099">
    <property type="term" value="P:tricarboxylic acid cycle"/>
    <property type="evidence" value="ECO:0007669"/>
    <property type="project" value="UniProtKB-KW"/>
</dbReference>
<evidence type="ECO:0000256" key="1">
    <source>
        <dbReference type="ARBA" id="ARBA00022532"/>
    </source>
</evidence>
<evidence type="ECO:0000313" key="5">
    <source>
        <dbReference type="Proteomes" id="UP000054396"/>
    </source>
</evidence>
<dbReference type="Pfam" id="PF13549">
    <property type="entry name" value="ATP-grasp_5"/>
    <property type="match status" value="1"/>
</dbReference>
<dbReference type="AlphaFoldDB" id="A0A0W7WJG7"/>
<keyword evidence="2" id="KW-0067">ATP-binding</keyword>
<dbReference type="GO" id="GO:0046872">
    <property type="term" value="F:metal ion binding"/>
    <property type="evidence" value="ECO:0007669"/>
    <property type="project" value="InterPro"/>
</dbReference>
<dbReference type="Gene3D" id="3.30.470.20">
    <property type="entry name" value="ATP-grasp fold, B domain"/>
    <property type="match status" value="1"/>
</dbReference>
<dbReference type="PANTHER" id="PTHR42793">
    <property type="entry name" value="COA BINDING DOMAIN CONTAINING PROTEIN"/>
    <property type="match status" value="1"/>
</dbReference>
<dbReference type="SUPFAM" id="SSF56059">
    <property type="entry name" value="Glutathione synthetase ATP-binding domain-like"/>
    <property type="match status" value="1"/>
</dbReference>
<dbReference type="SUPFAM" id="SSF51735">
    <property type="entry name" value="NAD(P)-binding Rossmann-fold domains"/>
    <property type="match status" value="1"/>
</dbReference>
<dbReference type="Pfam" id="PF13607">
    <property type="entry name" value="Succ_CoA_lig"/>
    <property type="match status" value="1"/>
</dbReference>
<dbReference type="InterPro" id="IPR032875">
    <property type="entry name" value="Succ_CoA_lig_flav_dom"/>
</dbReference>
<keyword evidence="2" id="KW-0547">Nucleotide-binding</keyword>
<name>A0A0W7WJG7_9RHOB</name>
<reference evidence="4 5" key="1">
    <citation type="submission" date="2015-12" db="EMBL/GenBank/DDBJ databases">
        <authorList>
            <person name="Shamseldin A."/>
            <person name="Moawad H."/>
            <person name="Abd El-Rahim W.M."/>
            <person name="Sadowsky M.J."/>
        </authorList>
    </citation>
    <scope>NUCLEOTIDE SEQUENCE [LARGE SCALE GENOMIC DNA]</scope>
    <source>
        <strain evidence="4 5">SJ5A-1</strain>
    </source>
</reference>
<protein>
    <submittedName>
        <fullName evidence="4">Acyl-CoA synthetase</fullName>
    </submittedName>
</protein>
<comment type="caution">
    <text evidence="4">The sequence shown here is derived from an EMBL/GenBank/DDBJ whole genome shotgun (WGS) entry which is preliminary data.</text>
</comment>
<dbReference type="SUPFAM" id="SSF52210">
    <property type="entry name" value="Succinyl-CoA synthetase domains"/>
    <property type="match status" value="2"/>
</dbReference>
<keyword evidence="1" id="KW-0816">Tricarboxylic acid cycle</keyword>
<dbReference type="GO" id="GO:0005524">
    <property type="term" value="F:ATP binding"/>
    <property type="evidence" value="ECO:0007669"/>
    <property type="project" value="UniProtKB-UniRule"/>
</dbReference>
<dbReference type="OrthoDB" id="9807426at2"/>
<organism evidence="4 5">
    <name type="scientific">Pseudoponticoccus marisrubri</name>
    <dbReference type="NCBI Taxonomy" id="1685382"/>
    <lineage>
        <taxon>Bacteria</taxon>
        <taxon>Pseudomonadati</taxon>
        <taxon>Pseudomonadota</taxon>
        <taxon>Alphaproteobacteria</taxon>
        <taxon>Rhodobacterales</taxon>
        <taxon>Roseobacteraceae</taxon>
        <taxon>Pseudoponticoccus</taxon>
    </lineage>
</organism>
<dbReference type="PROSITE" id="PS50975">
    <property type="entry name" value="ATP_GRASP"/>
    <property type="match status" value="1"/>
</dbReference>
<dbReference type="InterPro" id="IPR011761">
    <property type="entry name" value="ATP-grasp"/>
</dbReference>
<proteinExistence type="predicted"/>
<dbReference type="RefSeq" id="WP_058862049.1">
    <property type="nucleotide sequence ID" value="NZ_LPXO01000005.1"/>
</dbReference>